<comment type="similarity">
    <text evidence="3 12">Belongs to the glycosyltransferase 22 family.</text>
</comment>
<evidence type="ECO:0000256" key="8">
    <source>
        <dbReference type="ARBA" id="ARBA00022989"/>
    </source>
</evidence>
<comment type="catalytic activity">
    <reaction evidence="11">
        <text>an alpha-D-Man-(1-&gt;2)-alpha-D-Man-(1-&gt;2)-alpha-D-Man-(1-&gt;3)-[alpha-D-Man-(1-&gt;2)-alpha-D-Man-(1-&gt;3)-alpha-D-Man-(1-&gt;6)]-beta-D-Man-(1-&gt;4)-beta-D-GlcNAc-(1-&gt;4)-alpha-D-GlcNAc-diphospho-di-trans,poly-cis-dolichol + a di-trans,poly-cis-dolichyl beta-D-mannosyl phosphate = an alpha-D-Man-(1-&gt;2)-alpha-D-Man-(1-&gt;2)-alpha-D-Man-(1-&gt;3)-[alpha-D-Man-(1-&gt;2)-alpha-D-Man-(1-&gt;3)-[alpha-D-Man-(1-&gt;6)]-alpha-D-Man-(1-&gt;6)]-beta-D-Man-(1-&gt;4)-beta-D-GlcNAc-(1-&gt;4)-alpha-D-GlcNAc-diphospho-di-trans,poly-cis-dolichol + a di-trans,poly-cis-dolichyl phosphate + H(+)</text>
        <dbReference type="Rhea" id="RHEA:29535"/>
        <dbReference type="Rhea" id="RHEA-COMP:19498"/>
        <dbReference type="Rhea" id="RHEA-COMP:19501"/>
        <dbReference type="Rhea" id="RHEA-COMP:19518"/>
        <dbReference type="Rhea" id="RHEA-COMP:19519"/>
        <dbReference type="ChEBI" id="CHEBI:15378"/>
        <dbReference type="ChEBI" id="CHEBI:57683"/>
        <dbReference type="ChEBI" id="CHEBI:58211"/>
        <dbReference type="ChEBI" id="CHEBI:132517"/>
        <dbReference type="ChEBI" id="CHEBI:132519"/>
        <dbReference type="EC" id="2.4.1.260"/>
    </reaction>
    <physiologicalReaction direction="left-to-right" evidence="11">
        <dbReference type="Rhea" id="RHEA:29536"/>
    </physiologicalReaction>
</comment>
<evidence type="ECO:0000256" key="6">
    <source>
        <dbReference type="ARBA" id="ARBA00022692"/>
    </source>
</evidence>
<comment type="function">
    <text evidence="10">Mannosyltransferase that operates in the biosynthetic pathway of dolichol-linked oligosaccharides, the glycan precursors employed in protein asparagine (N)-glycosylation. The assembly of dolichol-linked oligosaccharides begins on the cytosolic side of the endoplasmic reticulum membrane and finishes in its lumen. The sequential addition of sugars to dolichol pyrophosphate produces dolichol-linked oligosaccharides containing fourteen sugars, including two GlcNAcs, nine mannoses and three glucoses. Once assembled, the oligosaccharide is transferred from the lipid to nascent proteins by oligosaccharyltransferases. In the lumen of the endoplasmic reticulum, adds the eighth mannose residue in an alpha-1,6 linkage onto Man(7)GlcNAc(2)-PP-dolichol to produce Man(8)GlcNAc(2)-PP-dolichol.</text>
</comment>
<keyword evidence="6 12" id="KW-0812">Transmembrane</keyword>
<dbReference type="UniPathway" id="UPA00378"/>
<dbReference type="GO" id="GO:0006487">
    <property type="term" value="P:protein N-linked glycosylation"/>
    <property type="evidence" value="ECO:0007669"/>
    <property type="project" value="TreeGrafter"/>
</dbReference>
<evidence type="ECO:0000256" key="9">
    <source>
        <dbReference type="ARBA" id="ARBA00023136"/>
    </source>
</evidence>
<evidence type="ECO:0000256" key="11">
    <source>
        <dbReference type="ARBA" id="ARBA00048899"/>
    </source>
</evidence>
<evidence type="ECO:0000256" key="5">
    <source>
        <dbReference type="ARBA" id="ARBA00022679"/>
    </source>
</evidence>
<feature type="transmembrane region" description="Helical" evidence="12">
    <location>
        <begin position="92"/>
        <end position="115"/>
    </location>
</feature>
<organism evidence="13">
    <name type="scientific">Anopheles aquasalis</name>
    <name type="common">Malaria mosquito</name>
    <dbReference type="NCBI Taxonomy" id="42839"/>
    <lineage>
        <taxon>Eukaryota</taxon>
        <taxon>Metazoa</taxon>
        <taxon>Ecdysozoa</taxon>
        <taxon>Arthropoda</taxon>
        <taxon>Hexapoda</taxon>
        <taxon>Insecta</taxon>
        <taxon>Pterygota</taxon>
        <taxon>Neoptera</taxon>
        <taxon>Endopterygota</taxon>
        <taxon>Diptera</taxon>
        <taxon>Nematocera</taxon>
        <taxon>Culicoidea</taxon>
        <taxon>Culicidae</taxon>
        <taxon>Anophelinae</taxon>
        <taxon>Anopheles</taxon>
    </lineage>
</organism>
<keyword evidence="4 12" id="KW-0328">Glycosyltransferase</keyword>
<reference evidence="13" key="1">
    <citation type="submission" date="2013-07" db="EMBL/GenBank/DDBJ databases">
        <title>Transcriptome sequencing and developmental regulation of gene expression in Anopheles aquasalis.</title>
        <authorList>
            <consortium name="Brazilian Malaria Network (MCT/CNPq/MS/SCTIE/DECIT/PRONEX 555648/2009-5) and Research Network on Bioactive Molecules from Arthropod Vectors (NAP-MOBIARVE"/>
            <consortium name="University of Sao Paulo)"/>
            <person name="Marinotti O."/>
            <person name="Ribeiro J.M.C."/>
            <person name="Costa-da-Silva A.L."/>
            <person name="Silva M.C.P."/>
            <person name="Lopes A.R."/>
            <person name="Barros M.S."/>
            <person name="Sa-Nunes A."/>
            <person name="Konjin B.B."/>
            <person name="Carvalho E."/>
            <person name="Suesdek L."/>
            <person name="Silva-Neto M.A.C."/>
            <person name="Capurro M.L."/>
        </authorList>
    </citation>
    <scope>NUCLEOTIDE SEQUENCE</scope>
    <source>
        <tissue evidence="13">Whole body</tissue>
    </source>
</reference>
<evidence type="ECO:0000256" key="12">
    <source>
        <dbReference type="RuleBase" id="RU363075"/>
    </source>
</evidence>
<comment type="subcellular location">
    <subcellularLocation>
        <location evidence="1 12">Endoplasmic reticulum membrane</location>
        <topology evidence="1 12">Multi-pass membrane protein</topology>
    </subcellularLocation>
</comment>
<evidence type="ECO:0000256" key="3">
    <source>
        <dbReference type="ARBA" id="ARBA00007063"/>
    </source>
</evidence>
<name>T1DGI2_ANOAQ</name>
<evidence type="ECO:0000256" key="4">
    <source>
        <dbReference type="ARBA" id="ARBA00022676"/>
    </source>
</evidence>
<keyword evidence="5 13" id="KW-0808">Transferase</keyword>
<comment type="pathway">
    <text evidence="2">Protein modification; protein glycosylation.</text>
</comment>
<dbReference type="PANTHER" id="PTHR22760">
    <property type="entry name" value="GLYCOSYLTRANSFERASE"/>
    <property type="match status" value="1"/>
</dbReference>
<evidence type="ECO:0000256" key="1">
    <source>
        <dbReference type="ARBA" id="ARBA00004477"/>
    </source>
</evidence>
<sequence length="167" mass="19258">MKLFVLCSGAAIVIFRAELAMLLGLYLLYDLYYKRIALPVFLRVAIPCGVLLVVLTVSVDSFFWRRLVWPEAEVFWFNTVQNKSSEWGTSPFLWYLYSALPRAMGLSILFVPFGLYVETRIRSLVIPAVVFVMLFSCLPHKELRFIIYVFPTAKRRCGLCVQSIVDQ</sequence>
<evidence type="ECO:0000256" key="7">
    <source>
        <dbReference type="ARBA" id="ARBA00022824"/>
    </source>
</evidence>
<dbReference type="VEuPathDB" id="VectorBase:AAQUA_002176"/>
<keyword evidence="8 12" id="KW-1133">Transmembrane helix</keyword>
<feature type="transmembrane region" description="Helical" evidence="12">
    <location>
        <begin position="121"/>
        <end position="138"/>
    </location>
</feature>
<proteinExistence type="evidence at transcript level"/>
<dbReference type="Pfam" id="PF03901">
    <property type="entry name" value="Glyco_transf_22"/>
    <property type="match status" value="1"/>
</dbReference>
<dbReference type="GO" id="GO:0005789">
    <property type="term" value="C:endoplasmic reticulum membrane"/>
    <property type="evidence" value="ECO:0007669"/>
    <property type="project" value="UniProtKB-SubCell"/>
</dbReference>
<accession>T1DGI2</accession>
<evidence type="ECO:0000313" key="13">
    <source>
        <dbReference type="EMBL" id="JAA98824.1"/>
    </source>
</evidence>
<keyword evidence="7 12" id="KW-0256">Endoplasmic reticulum</keyword>
<protein>
    <recommendedName>
        <fullName evidence="12">Mannosyltransferase</fullName>
        <ecNumber evidence="12">2.4.1.-</ecNumber>
    </recommendedName>
</protein>
<dbReference type="AlphaFoldDB" id="T1DGI2"/>
<evidence type="ECO:0000256" key="10">
    <source>
        <dbReference type="ARBA" id="ARBA00044721"/>
    </source>
</evidence>
<dbReference type="PANTHER" id="PTHR22760:SF1">
    <property type="entry name" value="DOL-P-MAN:MAN(7)GLCNAC(2)-PP-DOL ALPHA-1,6-MANNOSYLTRANSFERASE"/>
    <property type="match status" value="1"/>
</dbReference>
<dbReference type="GO" id="GO:0052917">
    <property type="term" value="F:dol-P-Man:Man(7)GlcNAc(2)-PP-Dol alpha-1,6-mannosyltransferase activity"/>
    <property type="evidence" value="ECO:0007669"/>
    <property type="project" value="UniProtKB-EC"/>
</dbReference>
<comment type="caution">
    <text evidence="12">Lacks conserved residue(s) required for the propagation of feature annotation.</text>
</comment>
<dbReference type="EMBL" id="GAMD01002766">
    <property type="protein sequence ID" value="JAA98824.1"/>
    <property type="molecule type" value="mRNA"/>
</dbReference>
<keyword evidence="9 12" id="KW-0472">Membrane</keyword>
<evidence type="ECO:0000256" key="2">
    <source>
        <dbReference type="ARBA" id="ARBA00004922"/>
    </source>
</evidence>
<dbReference type="EC" id="2.4.1.-" evidence="12"/>
<dbReference type="InterPro" id="IPR005599">
    <property type="entry name" value="GPI_mannosylTrfase"/>
</dbReference>
<feature type="transmembrane region" description="Helical" evidence="12">
    <location>
        <begin position="36"/>
        <end position="57"/>
    </location>
</feature>